<dbReference type="Proteomes" id="UP000054010">
    <property type="component" value="Unassembled WGS sequence"/>
</dbReference>
<protein>
    <submittedName>
        <fullName evidence="1">Uncharacterized protein</fullName>
    </submittedName>
</protein>
<organism evidence="1 2">
    <name type="scientific">Oscillochloris trichoides DG-6</name>
    <dbReference type="NCBI Taxonomy" id="765420"/>
    <lineage>
        <taxon>Bacteria</taxon>
        <taxon>Bacillati</taxon>
        <taxon>Chloroflexota</taxon>
        <taxon>Chloroflexia</taxon>
        <taxon>Chloroflexales</taxon>
        <taxon>Chloroflexineae</taxon>
        <taxon>Oscillochloridaceae</taxon>
        <taxon>Oscillochloris</taxon>
    </lineage>
</organism>
<name>E1II52_9CHLR</name>
<proteinExistence type="predicted"/>
<dbReference type="STRING" id="765420.OSCT_3003"/>
<evidence type="ECO:0000313" key="1">
    <source>
        <dbReference type="EMBL" id="EFO79170.1"/>
    </source>
</evidence>
<dbReference type="EMBL" id="ADVR01000122">
    <property type="protein sequence ID" value="EFO79170.1"/>
    <property type="molecule type" value="Genomic_DNA"/>
</dbReference>
<dbReference type="HOGENOM" id="CLU_125321_0_0_0"/>
<sequence>MIKTWTGTQQKVWDSWLNSMQLMSTPQSPETWQKMVETWRGTVKQALESQLQLTQMWAESVAAASVSMPAVPGMPAMPALPSVPGVPSNPVEMTRQVLEMTRAMTDTQVRFSENWFDLLKKADPTTMMQTWDINQAQKIIATWQDAAQKAIDAQNEFGRMVAKAANEVATKK</sequence>
<comment type="caution">
    <text evidence="1">The sequence shown here is derived from an EMBL/GenBank/DDBJ whole genome shotgun (WGS) entry which is preliminary data.</text>
</comment>
<dbReference type="AlphaFoldDB" id="E1II52"/>
<accession>E1II52</accession>
<dbReference type="eggNOG" id="ENOG5031FMS">
    <property type="taxonomic scope" value="Bacteria"/>
</dbReference>
<keyword evidence="2" id="KW-1185">Reference proteome</keyword>
<evidence type="ECO:0000313" key="2">
    <source>
        <dbReference type="Proteomes" id="UP000054010"/>
    </source>
</evidence>
<reference evidence="1 2" key="1">
    <citation type="journal article" date="2011" name="J. Bacteriol.">
        <title>Draft genome sequence of the anoxygenic filamentous phototrophic bacterium Oscillochloris trichoides subsp. DG-6.</title>
        <authorList>
            <person name="Kuznetsov B.B."/>
            <person name="Ivanovsky R.N."/>
            <person name="Keppen O.I."/>
            <person name="Sukhacheva M.V."/>
            <person name="Bumazhkin B.K."/>
            <person name="Patutina E.O."/>
            <person name="Beletsky A.V."/>
            <person name="Mardanov A.V."/>
            <person name="Baslerov R.V."/>
            <person name="Panteleeva A.N."/>
            <person name="Kolganova T.V."/>
            <person name="Ravin N.V."/>
            <person name="Skryabin K.G."/>
        </authorList>
    </citation>
    <scope>NUCLEOTIDE SEQUENCE [LARGE SCALE GENOMIC DNA]</scope>
    <source>
        <strain evidence="1 2">DG-6</strain>
    </source>
</reference>
<gene>
    <name evidence="1" type="ORF">OSCT_3003</name>
</gene>